<dbReference type="AlphaFoldDB" id="A0A8J7MBI5"/>
<dbReference type="Proteomes" id="UP000624703">
    <property type="component" value="Unassembled WGS sequence"/>
</dbReference>
<evidence type="ECO:0000256" key="4">
    <source>
        <dbReference type="PROSITE-ProRule" id="PRU00433"/>
    </source>
</evidence>
<accession>A0A8J7MBI5</accession>
<proteinExistence type="predicted"/>
<organism evidence="6 7">
    <name type="scientific">Persicirhabdus sediminis</name>
    <dbReference type="NCBI Taxonomy" id="454144"/>
    <lineage>
        <taxon>Bacteria</taxon>
        <taxon>Pseudomonadati</taxon>
        <taxon>Verrucomicrobiota</taxon>
        <taxon>Verrucomicrobiia</taxon>
        <taxon>Verrucomicrobiales</taxon>
        <taxon>Verrucomicrobiaceae</taxon>
        <taxon>Persicirhabdus</taxon>
    </lineage>
</organism>
<dbReference type="GO" id="GO:0020037">
    <property type="term" value="F:heme binding"/>
    <property type="evidence" value="ECO:0007669"/>
    <property type="project" value="InterPro"/>
</dbReference>
<name>A0A8J7MBI5_9BACT</name>
<keyword evidence="7" id="KW-1185">Reference proteome</keyword>
<evidence type="ECO:0000256" key="1">
    <source>
        <dbReference type="ARBA" id="ARBA00022617"/>
    </source>
</evidence>
<keyword evidence="1 4" id="KW-0349">Heme</keyword>
<dbReference type="Gene3D" id="1.10.760.10">
    <property type="entry name" value="Cytochrome c-like domain"/>
    <property type="match status" value="1"/>
</dbReference>
<keyword evidence="3 4" id="KW-0408">Iron</keyword>
<dbReference type="InterPro" id="IPR009056">
    <property type="entry name" value="Cyt_c-like_dom"/>
</dbReference>
<evidence type="ECO:0000313" key="6">
    <source>
        <dbReference type="EMBL" id="MBK1790397.1"/>
    </source>
</evidence>
<dbReference type="EMBL" id="JAENIM010000021">
    <property type="protein sequence ID" value="MBK1790397.1"/>
    <property type="molecule type" value="Genomic_DNA"/>
</dbReference>
<dbReference type="InterPro" id="IPR036909">
    <property type="entry name" value="Cyt_c-like_dom_sf"/>
</dbReference>
<evidence type="ECO:0000256" key="2">
    <source>
        <dbReference type="ARBA" id="ARBA00022723"/>
    </source>
</evidence>
<dbReference type="GO" id="GO:0046872">
    <property type="term" value="F:metal ion binding"/>
    <property type="evidence" value="ECO:0007669"/>
    <property type="project" value="UniProtKB-KW"/>
</dbReference>
<feature type="domain" description="Cytochrome c" evidence="5">
    <location>
        <begin position="55"/>
        <end position="227"/>
    </location>
</feature>
<evidence type="ECO:0000313" key="7">
    <source>
        <dbReference type="Proteomes" id="UP000624703"/>
    </source>
</evidence>
<keyword evidence="2 4" id="KW-0479">Metal-binding</keyword>
<dbReference type="RefSeq" id="WP_200310429.1">
    <property type="nucleotide sequence ID" value="NZ_JAENIM010000021.1"/>
</dbReference>
<dbReference type="GO" id="GO:0009055">
    <property type="term" value="F:electron transfer activity"/>
    <property type="evidence" value="ECO:0007669"/>
    <property type="project" value="InterPro"/>
</dbReference>
<dbReference type="SUPFAM" id="SSF46626">
    <property type="entry name" value="Cytochrome c"/>
    <property type="match status" value="1"/>
</dbReference>
<evidence type="ECO:0000259" key="5">
    <source>
        <dbReference type="PROSITE" id="PS51007"/>
    </source>
</evidence>
<reference evidence="6" key="1">
    <citation type="submission" date="2021-01" db="EMBL/GenBank/DDBJ databases">
        <title>Modified the classification status of verrucomicrobia.</title>
        <authorList>
            <person name="Feng X."/>
        </authorList>
    </citation>
    <scope>NUCLEOTIDE SEQUENCE</scope>
    <source>
        <strain evidence="6">_KCTC 22039</strain>
    </source>
</reference>
<gene>
    <name evidence="6" type="ORF">JIN82_04410</name>
</gene>
<comment type="caution">
    <text evidence="6">The sequence shown here is derived from an EMBL/GenBank/DDBJ whole genome shotgun (WGS) entry which is preliminary data.</text>
</comment>
<sequence>MKLKYFIILMLTSFGLPFIFMLLVPAIKMTDAAPLPMGDKDSGKSEVYFNPVNAGLISQGAEVYASNGCYNCHTQLIRPTSLSASSSVVVTDLWRPDFAGVMDDEKRGDTRRETTAWDYQGEKFAQIGTNRIGQDLSNVGHRINAKAKALGISPEMYLYLHFYNPRNTVTKTHEKWSNCPSQLGFFEQVKNSGQGTDIALPLENKPGYMVIPNDQAVALTSYLLSLKRDQPVPDSINYNPNKDEEE</sequence>
<evidence type="ECO:0000256" key="3">
    <source>
        <dbReference type="ARBA" id="ARBA00023004"/>
    </source>
</evidence>
<protein>
    <recommendedName>
        <fullName evidence="5">Cytochrome c domain-containing protein</fullName>
    </recommendedName>
</protein>
<dbReference type="PROSITE" id="PS51007">
    <property type="entry name" value="CYTC"/>
    <property type="match status" value="1"/>
</dbReference>